<comment type="caution">
    <text evidence="2">The sequence shown here is derived from an EMBL/GenBank/DDBJ whole genome shotgun (WGS) entry which is preliminary data.</text>
</comment>
<keyword evidence="3" id="KW-1185">Reference proteome</keyword>
<evidence type="ECO:0000256" key="1">
    <source>
        <dbReference type="SAM" id="MobiDB-lite"/>
    </source>
</evidence>
<protein>
    <submittedName>
        <fullName evidence="2">Uncharacterized protein</fullName>
    </submittedName>
</protein>
<accession>A0A9P9DST1</accession>
<dbReference type="EMBL" id="JAGMWT010000008">
    <property type="protein sequence ID" value="KAH7123926.1"/>
    <property type="molecule type" value="Genomic_DNA"/>
</dbReference>
<feature type="region of interest" description="Disordered" evidence="1">
    <location>
        <begin position="1"/>
        <end position="45"/>
    </location>
</feature>
<reference evidence="2" key="1">
    <citation type="journal article" date="2021" name="Nat. Commun.">
        <title>Genetic determinants of endophytism in the Arabidopsis root mycobiome.</title>
        <authorList>
            <person name="Mesny F."/>
            <person name="Miyauchi S."/>
            <person name="Thiergart T."/>
            <person name="Pickel B."/>
            <person name="Atanasova L."/>
            <person name="Karlsson M."/>
            <person name="Huettel B."/>
            <person name="Barry K.W."/>
            <person name="Haridas S."/>
            <person name="Chen C."/>
            <person name="Bauer D."/>
            <person name="Andreopoulos W."/>
            <person name="Pangilinan J."/>
            <person name="LaButti K."/>
            <person name="Riley R."/>
            <person name="Lipzen A."/>
            <person name="Clum A."/>
            <person name="Drula E."/>
            <person name="Henrissat B."/>
            <person name="Kohler A."/>
            <person name="Grigoriev I.V."/>
            <person name="Martin F.M."/>
            <person name="Hacquard S."/>
        </authorList>
    </citation>
    <scope>NUCLEOTIDE SEQUENCE</scope>
    <source>
        <strain evidence="2">MPI-CAGE-CH-0243</strain>
    </source>
</reference>
<dbReference type="AlphaFoldDB" id="A0A9P9DST1"/>
<gene>
    <name evidence="2" type="ORF">B0J11DRAFT_506968</name>
</gene>
<sequence length="285" mass="32052">MPTQTPLFHYLDQPTSSNDNNKEKETEDDNSDKDGNDNSNTYSSENDVFYSLSSEILGLTKKQILEDIEKMYENPECVIALESGVCAAHGMTQDTMNDILGECVLENTTVIDNVDWTEGHPANRDPTILSAGPLLVDIEIPDELKPHVPWHGKTNSYDDLVTAILSQDSLRSITLAGASLSFVTSEATCILLSIHNLLLGSLIRGDFPFQYRNDHELARVVEETWREGTFSENDERIQPVIYIQYIVNKDGYGLNAQQLALLRQSLLRYCDCHTLNDQENLDLTH</sequence>
<name>A0A9P9DST1_9PLEO</name>
<dbReference type="Proteomes" id="UP000700596">
    <property type="component" value="Unassembled WGS sequence"/>
</dbReference>
<proteinExistence type="predicted"/>
<evidence type="ECO:0000313" key="3">
    <source>
        <dbReference type="Proteomes" id="UP000700596"/>
    </source>
</evidence>
<organism evidence="2 3">
    <name type="scientific">Dendryphion nanum</name>
    <dbReference type="NCBI Taxonomy" id="256645"/>
    <lineage>
        <taxon>Eukaryota</taxon>
        <taxon>Fungi</taxon>
        <taxon>Dikarya</taxon>
        <taxon>Ascomycota</taxon>
        <taxon>Pezizomycotina</taxon>
        <taxon>Dothideomycetes</taxon>
        <taxon>Pleosporomycetidae</taxon>
        <taxon>Pleosporales</taxon>
        <taxon>Torulaceae</taxon>
        <taxon>Dendryphion</taxon>
    </lineage>
</organism>
<evidence type="ECO:0000313" key="2">
    <source>
        <dbReference type="EMBL" id="KAH7123926.1"/>
    </source>
</evidence>